<dbReference type="Pfam" id="PF05729">
    <property type="entry name" value="NACHT"/>
    <property type="match status" value="1"/>
</dbReference>
<dbReference type="SUPFAM" id="SSF52540">
    <property type="entry name" value="P-loop containing nucleoside triphosphate hydrolases"/>
    <property type="match status" value="1"/>
</dbReference>
<reference evidence="3 4" key="1">
    <citation type="journal article" date="2011" name="J. Bacteriol.">
        <title>Complete genome sequence of the hyperthermophilic, piezophilic, heterotrophic, and carboxydotrophic archaeon Thermococcus barophilus MP.</title>
        <authorList>
            <person name="Vannier P."/>
            <person name="Marteinsson V.T."/>
            <person name="Fridjonsson O.H."/>
            <person name="Oger P."/>
            <person name="Jebbar M."/>
        </authorList>
    </citation>
    <scope>NUCLEOTIDE SEQUENCE [LARGE SCALE GENOMIC DNA]</scope>
    <source>
        <strain evidence="4">DSM 11836 / MP</strain>
    </source>
</reference>
<evidence type="ECO:0000313" key="3">
    <source>
        <dbReference type="EMBL" id="ADT85229.1"/>
    </source>
</evidence>
<name>F0LN90_THEBM</name>
<sequence>MSRRKELLSTLSDISQILTFILTVSSIYILKIKLSRYMFNLFMYILLISILFLFCIYVIRLSMKKHKLSSYLNLMLNNLTKTQVPGILGLTVGDILKDEVFVDLPWKFLNKKEIRHDSLVLVIIDGMTMKNKSYLVLSNPGQGKSILLKKIFSKVKDQYKKNREFIPLFIEIRKISSFFEKHNNGKSFKTLLWKYLTEEEIPKFPLSYKEFENRINKGKIIFILDGLDEAPPSLLTSLNKDIEALGHCPLLISCRKNEYQLYVKNSELDQITEKIEILPMDYEKIETFVSNYIKYLYNLPEKNTMDKKINEPAGIISDFMDMLKNDKAILELAKYPLLLSMTIHLYLSEPQRLKHWNIYQLYFHYVTNIIAYETNKKQKHAKLDIDTKQKILTDLAGFLFKQNRTYFTIDELKEITNRFGVDVSLKDVKYNICNHSLIRSQGEHEYSFIHTSFQDYYTAKYIVKVLEYEKIKEGTEILKIHISSDIERFLKYMLKSLQKNAIEKVALSLKTIYNKIDLESINNNPKTKREISEIIMGKQQTAHYLAILIPYLSEDIKEDIENFLIGKLRTETNKFITRGIRVGLFRHANRKDILKEYLRLLEKDWEEREVNCGYYLMYYGDQVRSYIDLGKKDCENTVRNIIRHFLSINHKAGWPLDLITFRQCILQNEERRRLVISKGYLLEALYAIQKNLLEYMDDELTYNQLVKFINFLISLKDELEPETLSKIEDIKREIEKWRSKNGQVY</sequence>
<keyword evidence="3" id="KW-0614">Plasmid</keyword>
<evidence type="ECO:0000259" key="2">
    <source>
        <dbReference type="Pfam" id="PF05729"/>
    </source>
</evidence>
<protein>
    <recommendedName>
        <fullName evidence="2">NACHT domain-containing protein</fullName>
    </recommendedName>
</protein>
<geneLocation type="plasmid" evidence="3 4">
    <name>pTBMP1</name>
</geneLocation>
<dbReference type="PANTHER" id="PTHR46844">
    <property type="entry name" value="SLR5058 PROTEIN"/>
    <property type="match status" value="1"/>
</dbReference>
<gene>
    <name evidence="3" type="ordered locus">TERMP_02256</name>
</gene>
<proteinExistence type="predicted"/>
<dbReference type="KEGG" id="tba:TERMP_02256"/>
<feature type="transmembrane region" description="Helical" evidence="1">
    <location>
        <begin position="7"/>
        <end position="29"/>
    </location>
</feature>
<dbReference type="Gene3D" id="3.40.50.300">
    <property type="entry name" value="P-loop containing nucleotide triphosphate hydrolases"/>
    <property type="match status" value="1"/>
</dbReference>
<evidence type="ECO:0000313" key="4">
    <source>
        <dbReference type="Proteomes" id="UP000007478"/>
    </source>
</evidence>
<feature type="domain" description="NACHT" evidence="2">
    <location>
        <begin position="139"/>
        <end position="293"/>
    </location>
</feature>
<evidence type="ECO:0000256" key="1">
    <source>
        <dbReference type="SAM" id="Phobius"/>
    </source>
</evidence>
<accession>F0LN90</accession>
<dbReference type="EMBL" id="CP002373">
    <property type="protein sequence ID" value="ADT85229.1"/>
    <property type="molecule type" value="Genomic_DNA"/>
</dbReference>
<dbReference type="PATRIC" id="fig|391623.17.peg.2250"/>
<keyword evidence="1" id="KW-0812">Transmembrane</keyword>
<feature type="transmembrane region" description="Helical" evidence="1">
    <location>
        <begin position="41"/>
        <end position="59"/>
    </location>
</feature>
<dbReference type="InterPro" id="IPR027417">
    <property type="entry name" value="P-loop_NTPase"/>
</dbReference>
<organism evidence="3 4">
    <name type="scientific">Thermococcus barophilus (strain DSM 11836 / MP)</name>
    <dbReference type="NCBI Taxonomy" id="391623"/>
    <lineage>
        <taxon>Archaea</taxon>
        <taxon>Methanobacteriati</taxon>
        <taxon>Methanobacteriota</taxon>
        <taxon>Thermococci</taxon>
        <taxon>Thermococcales</taxon>
        <taxon>Thermococcaceae</taxon>
        <taxon>Thermococcus</taxon>
    </lineage>
</organism>
<dbReference type="HOGENOM" id="CLU_372861_0_0_2"/>
<dbReference type="Proteomes" id="UP000007478">
    <property type="component" value="Plasmid pTBMP1"/>
</dbReference>
<dbReference type="InterPro" id="IPR007111">
    <property type="entry name" value="NACHT_NTPase"/>
</dbReference>
<keyword evidence="1" id="KW-0472">Membrane</keyword>
<keyword evidence="4" id="KW-1185">Reference proteome</keyword>
<dbReference type="PANTHER" id="PTHR46844:SF1">
    <property type="entry name" value="SLR5058 PROTEIN"/>
    <property type="match status" value="1"/>
</dbReference>
<dbReference type="AlphaFoldDB" id="F0LN90"/>
<keyword evidence="1" id="KW-1133">Transmembrane helix</keyword>